<dbReference type="InterPro" id="IPR001555">
    <property type="entry name" value="GART_AS"/>
</dbReference>
<accession>A0ABT9KEU9</accession>
<keyword evidence="3 6" id="KW-0658">Purine biosynthesis</keyword>
<feature type="binding site" evidence="6">
    <location>
        <position position="107"/>
    </location>
    <ligand>
        <name>(6R)-10-formyltetrahydrofolate</name>
        <dbReference type="ChEBI" id="CHEBI:195366"/>
    </ligand>
</feature>
<dbReference type="CDD" id="cd08645">
    <property type="entry name" value="FMT_core_GART"/>
    <property type="match status" value="1"/>
</dbReference>
<name>A0ABT9KEU9_9PAST</name>
<evidence type="ECO:0000256" key="5">
    <source>
        <dbReference type="ARBA" id="ARBA00047664"/>
    </source>
</evidence>
<evidence type="ECO:0000256" key="3">
    <source>
        <dbReference type="ARBA" id="ARBA00022755"/>
    </source>
</evidence>
<comment type="catalytic activity">
    <reaction evidence="5 6">
        <text>N(1)-(5-phospho-beta-D-ribosyl)glycinamide + (6R)-10-formyltetrahydrofolate = N(2)-formyl-N(1)-(5-phospho-beta-D-ribosyl)glycinamide + (6S)-5,6,7,8-tetrahydrofolate + H(+)</text>
        <dbReference type="Rhea" id="RHEA:15053"/>
        <dbReference type="ChEBI" id="CHEBI:15378"/>
        <dbReference type="ChEBI" id="CHEBI:57453"/>
        <dbReference type="ChEBI" id="CHEBI:143788"/>
        <dbReference type="ChEBI" id="CHEBI:147286"/>
        <dbReference type="ChEBI" id="CHEBI:195366"/>
        <dbReference type="EC" id="2.1.2.2"/>
    </reaction>
</comment>
<keyword evidence="2 6" id="KW-0808">Transferase</keyword>
<feature type="domain" description="Formyl transferase N-terminal" evidence="7">
    <location>
        <begin position="2"/>
        <end position="182"/>
    </location>
</feature>
<comment type="similarity">
    <text evidence="4 6">Belongs to the GART family.</text>
</comment>
<evidence type="ECO:0000256" key="2">
    <source>
        <dbReference type="ARBA" id="ARBA00022679"/>
    </source>
</evidence>
<feature type="active site" description="Proton donor" evidence="6">
    <location>
        <position position="109"/>
    </location>
</feature>
<keyword evidence="9" id="KW-1185">Reference proteome</keyword>
<dbReference type="PANTHER" id="PTHR43369">
    <property type="entry name" value="PHOSPHORIBOSYLGLYCINAMIDE FORMYLTRANSFERASE"/>
    <property type="match status" value="1"/>
</dbReference>
<evidence type="ECO:0000256" key="4">
    <source>
        <dbReference type="ARBA" id="ARBA00038440"/>
    </source>
</evidence>
<evidence type="ECO:0000259" key="7">
    <source>
        <dbReference type="Pfam" id="PF00551"/>
    </source>
</evidence>
<feature type="binding site" evidence="6">
    <location>
        <begin position="90"/>
        <end position="93"/>
    </location>
    <ligand>
        <name>(6R)-10-formyltetrahydrofolate</name>
        <dbReference type="ChEBI" id="CHEBI:195366"/>
    </ligand>
</feature>
<gene>
    <name evidence="6 8" type="primary">purN</name>
    <name evidence="8" type="ORF">O7M46_06380</name>
</gene>
<dbReference type="NCBIfam" id="TIGR00639">
    <property type="entry name" value="PurN"/>
    <property type="match status" value="1"/>
</dbReference>
<feature type="site" description="Raises pKa of active site His" evidence="6">
    <location>
        <position position="145"/>
    </location>
</feature>
<dbReference type="SUPFAM" id="SSF53328">
    <property type="entry name" value="Formyltransferase"/>
    <property type="match status" value="1"/>
</dbReference>
<organism evidence="8 9">
    <name type="scientific">Bisgaard Taxon 45</name>
    <dbReference type="NCBI Taxonomy" id="304289"/>
    <lineage>
        <taxon>Bacteria</taxon>
        <taxon>Pseudomonadati</taxon>
        <taxon>Pseudomonadota</taxon>
        <taxon>Gammaproteobacteria</taxon>
        <taxon>Pasteurellales</taxon>
        <taxon>Pasteurellaceae</taxon>
    </lineage>
</organism>
<dbReference type="InterPro" id="IPR036477">
    <property type="entry name" value="Formyl_transf_N_sf"/>
</dbReference>
<comment type="caution">
    <text evidence="8">The sequence shown here is derived from an EMBL/GenBank/DDBJ whole genome shotgun (WGS) entry which is preliminary data.</text>
</comment>
<evidence type="ECO:0000256" key="1">
    <source>
        <dbReference type="ARBA" id="ARBA00005054"/>
    </source>
</evidence>
<feature type="binding site" evidence="6">
    <location>
        <begin position="12"/>
        <end position="14"/>
    </location>
    <ligand>
        <name>N(1)-(5-phospho-beta-D-ribosyl)glycinamide</name>
        <dbReference type="ChEBI" id="CHEBI:143788"/>
    </ligand>
</feature>
<dbReference type="HAMAP" id="MF_01930">
    <property type="entry name" value="PurN"/>
    <property type="match status" value="1"/>
</dbReference>
<dbReference type="EMBL" id="JAQAHH010000006">
    <property type="protein sequence ID" value="MDP9500581.1"/>
    <property type="molecule type" value="Genomic_DNA"/>
</dbReference>
<comment type="caution">
    <text evidence="6">Lacks conserved residue(s) required for the propagation of feature annotation.</text>
</comment>
<comment type="pathway">
    <text evidence="1 6">Purine metabolism; IMP biosynthesis via de novo pathway; N(2)-formyl-N(1)-(5-phospho-D-ribosyl)glycinamide from N(1)-(5-phospho-D-ribosyl)glycinamide (10-formyl THF route): step 1/1.</text>
</comment>
<proteinExistence type="inferred from homology"/>
<comment type="function">
    <text evidence="6">Catalyzes the transfer of a formyl group from 10-formyltetrahydrofolate to 5-phospho-ribosyl-glycinamide (GAR), producing 5-phospho-ribosyl-N-formylglycinamide (FGAR) and tetrahydrofolate.</text>
</comment>
<dbReference type="Proteomes" id="UP001224083">
    <property type="component" value="Unassembled WGS sequence"/>
</dbReference>
<dbReference type="Pfam" id="PF00551">
    <property type="entry name" value="Formyl_trans_N"/>
    <property type="match status" value="1"/>
</dbReference>
<protein>
    <recommendedName>
        <fullName evidence="6">Phosphoribosylglycinamide formyltransferase</fullName>
        <ecNumber evidence="6">2.1.2.2</ecNumber>
    </recommendedName>
    <alternativeName>
        <fullName evidence="6">5'-phosphoribosylglycinamide transformylase</fullName>
    </alternativeName>
    <alternativeName>
        <fullName evidence="6">GAR transformylase</fullName>
        <shortName evidence="6">GART</shortName>
    </alternativeName>
</protein>
<dbReference type="PANTHER" id="PTHR43369:SF2">
    <property type="entry name" value="PHOSPHORIBOSYLGLYCINAMIDE FORMYLTRANSFERASE"/>
    <property type="match status" value="1"/>
</dbReference>
<evidence type="ECO:0000313" key="9">
    <source>
        <dbReference type="Proteomes" id="UP001224083"/>
    </source>
</evidence>
<dbReference type="Gene3D" id="3.40.50.170">
    <property type="entry name" value="Formyl transferase, N-terminal domain"/>
    <property type="match status" value="1"/>
</dbReference>
<dbReference type="EC" id="2.1.2.2" evidence="6"/>
<reference evidence="8 9" key="1">
    <citation type="submission" date="2022-12" db="EMBL/GenBank/DDBJ databases">
        <title>Genome sequence of Pasteurellaceae Bisgaard Taxon 45.</title>
        <authorList>
            <person name="Foggin C."/>
            <person name="Rosen L.E."/>
            <person name="Henton M."/>
            <person name="Buys A."/>
            <person name="Floyd T."/>
            <person name="Turner A.D."/>
            <person name="Tarbin J."/>
            <person name="Lloyd A.S."/>
            <person name="Chaitezvi C."/>
            <person name="Ellis R.J."/>
            <person name="Roberts H.C."/>
            <person name="Dastjerdi A."/>
            <person name="Nunez A."/>
            <person name="Van Vliet A.H."/>
            <person name="Steinbach F."/>
        </authorList>
    </citation>
    <scope>NUCLEOTIDE SEQUENCE [LARGE SCALE GENOMIC DNA]</scope>
    <source>
        <strain evidence="8 9">VF20HR</strain>
    </source>
</reference>
<evidence type="ECO:0000313" key="8">
    <source>
        <dbReference type="EMBL" id="MDP9500581.1"/>
    </source>
</evidence>
<dbReference type="GO" id="GO:0004644">
    <property type="term" value="F:phosphoribosylglycinamide formyltransferase activity"/>
    <property type="evidence" value="ECO:0007669"/>
    <property type="project" value="UniProtKB-EC"/>
</dbReference>
<evidence type="ECO:0000256" key="6">
    <source>
        <dbReference type="HAMAP-Rule" id="MF_01930"/>
    </source>
</evidence>
<dbReference type="InterPro" id="IPR004607">
    <property type="entry name" value="GART"/>
</dbReference>
<sequence length="213" mass="23425">MKKIVVLVSGQGSNLQALIDACNNGHIAGKIVAVISNKADAYALARAKSAGIAHRVFLRKDFTNNQIMDEQVGDYIQSLKADLIVLAGYMKILSPAFTQRFAGKILNIHPSLLPKYPGLNTYQQALAAGEKEHGTSVHFVNEEVDGGAVILQAKVPIFAEDGIEEIEERVKAQELRIYPLVVKWFIEDRLMLIGNHAFLDGQQLPPQGYAMEE</sequence>
<dbReference type="InterPro" id="IPR002376">
    <property type="entry name" value="Formyl_transf_N"/>
</dbReference>
<dbReference type="PROSITE" id="PS00373">
    <property type="entry name" value="GART"/>
    <property type="match status" value="1"/>
</dbReference>